<dbReference type="EMBL" id="CP012752">
    <property type="protein sequence ID" value="ALG14363.1"/>
    <property type="molecule type" value="Genomic_DNA"/>
</dbReference>
<dbReference type="PANTHER" id="PTHR30055:SF234">
    <property type="entry name" value="HTH-TYPE TRANSCRIPTIONAL REGULATOR BETI"/>
    <property type="match status" value="1"/>
</dbReference>
<dbReference type="SUPFAM" id="SSF46689">
    <property type="entry name" value="Homeodomain-like"/>
    <property type="match status" value="1"/>
</dbReference>
<evidence type="ECO:0000256" key="1">
    <source>
        <dbReference type="ARBA" id="ARBA00023015"/>
    </source>
</evidence>
<keyword evidence="3" id="KW-0804">Transcription</keyword>
<dbReference type="InterPro" id="IPR023772">
    <property type="entry name" value="DNA-bd_HTH_TetR-type_CS"/>
</dbReference>
<evidence type="ECO:0000313" key="6">
    <source>
        <dbReference type="EMBL" id="ALG14363.1"/>
    </source>
</evidence>
<dbReference type="OrthoDB" id="3572434at2"/>
<accession>A0A0N9IHF7</accession>
<reference evidence="6 7" key="1">
    <citation type="submission" date="2015-07" db="EMBL/GenBank/DDBJ databases">
        <title>Genome sequencing of Kibdelosporangium phytohabitans.</title>
        <authorList>
            <person name="Qin S."/>
            <person name="Xing K."/>
        </authorList>
    </citation>
    <scope>NUCLEOTIDE SEQUENCE [LARGE SCALE GENOMIC DNA]</scope>
    <source>
        <strain evidence="6 7">KLBMP1111</strain>
    </source>
</reference>
<evidence type="ECO:0000256" key="2">
    <source>
        <dbReference type="ARBA" id="ARBA00023125"/>
    </source>
</evidence>
<gene>
    <name evidence="6" type="ORF">AOZ06_52545</name>
</gene>
<evidence type="ECO:0000313" key="7">
    <source>
        <dbReference type="Proteomes" id="UP000063699"/>
    </source>
</evidence>
<keyword evidence="1" id="KW-0805">Transcription regulation</keyword>
<dbReference type="InterPro" id="IPR009057">
    <property type="entry name" value="Homeodomain-like_sf"/>
</dbReference>
<feature type="DNA-binding region" description="H-T-H motif" evidence="4">
    <location>
        <begin position="28"/>
        <end position="47"/>
    </location>
</feature>
<dbReference type="PANTHER" id="PTHR30055">
    <property type="entry name" value="HTH-TYPE TRANSCRIPTIONAL REGULATOR RUTR"/>
    <property type="match status" value="1"/>
</dbReference>
<dbReference type="KEGG" id="kphy:AOZ06_52545"/>
<dbReference type="PROSITE" id="PS50977">
    <property type="entry name" value="HTH_TETR_2"/>
    <property type="match status" value="1"/>
</dbReference>
<evidence type="ECO:0000256" key="3">
    <source>
        <dbReference type="ARBA" id="ARBA00023163"/>
    </source>
</evidence>
<dbReference type="Gene3D" id="1.10.357.10">
    <property type="entry name" value="Tetracycline Repressor, domain 2"/>
    <property type="match status" value="1"/>
</dbReference>
<evidence type="ECO:0000259" key="5">
    <source>
        <dbReference type="PROSITE" id="PS50977"/>
    </source>
</evidence>
<dbReference type="RefSeq" id="WP_054296233.1">
    <property type="nucleotide sequence ID" value="NZ_CP012752.1"/>
</dbReference>
<dbReference type="AlphaFoldDB" id="A0A0N9IHF7"/>
<organism evidence="6 7">
    <name type="scientific">Kibdelosporangium phytohabitans</name>
    <dbReference type="NCBI Taxonomy" id="860235"/>
    <lineage>
        <taxon>Bacteria</taxon>
        <taxon>Bacillati</taxon>
        <taxon>Actinomycetota</taxon>
        <taxon>Actinomycetes</taxon>
        <taxon>Pseudonocardiales</taxon>
        <taxon>Pseudonocardiaceae</taxon>
        <taxon>Kibdelosporangium</taxon>
    </lineage>
</organism>
<dbReference type="SUPFAM" id="SSF48498">
    <property type="entry name" value="Tetracyclin repressor-like, C-terminal domain"/>
    <property type="match status" value="1"/>
</dbReference>
<dbReference type="PROSITE" id="PS01081">
    <property type="entry name" value="HTH_TETR_1"/>
    <property type="match status" value="1"/>
</dbReference>
<dbReference type="GO" id="GO:0003700">
    <property type="term" value="F:DNA-binding transcription factor activity"/>
    <property type="evidence" value="ECO:0007669"/>
    <property type="project" value="TreeGrafter"/>
</dbReference>
<keyword evidence="2 4" id="KW-0238">DNA-binding</keyword>
<dbReference type="InterPro" id="IPR036271">
    <property type="entry name" value="Tet_transcr_reg_TetR-rel_C_sf"/>
</dbReference>
<evidence type="ECO:0000256" key="4">
    <source>
        <dbReference type="PROSITE-ProRule" id="PRU00335"/>
    </source>
</evidence>
<protein>
    <recommendedName>
        <fullName evidence="5">HTH tetR-type domain-containing protein</fullName>
    </recommendedName>
</protein>
<dbReference type="Proteomes" id="UP000063699">
    <property type="component" value="Chromosome"/>
</dbReference>
<dbReference type="Pfam" id="PF00440">
    <property type="entry name" value="TetR_N"/>
    <property type="match status" value="1"/>
</dbReference>
<keyword evidence="7" id="KW-1185">Reference proteome</keyword>
<dbReference type="InterPro" id="IPR001647">
    <property type="entry name" value="HTH_TetR"/>
</dbReference>
<dbReference type="STRING" id="860235.AOZ06_52545"/>
<dbReference type="InterPro" id="IPR050109">
    <property type="entry name" value="HTH-type_TetR-like_transc_reg"/>
</dbReference>
<dbReference type="GO" id="GO:0000976">
    <property type="term" value="F:transcription cis-regulatory region binding"/>
    <property type="evidence" value="ECO:0007669"/>
    <property type="project" value="TreeGrafter"/>
</dbReference>
<name>A0A0N9IHF7_9PSEU</name>
<proteinExistence type="predicted"/>
<sequence>MARPRTITDERLLSALGTAIGEHGPSFTVADVAAVAGVSVGTVSQRFGSKHGLLKALSRTAVDQVRAQVRAAPDLRTAILEVFRALDDSSTAANHLGQLAIDLSDPELRDLHGEFFAAFEAELAIHARGVPGAPPTAARILVCLANGTAISWSVRPSGGLLDRLAADIDAVLKGWQDNG</sequence>
<feature type="domain" description="HTH tetR-type" evidence="5">
    <location>
        <begin position="6"/>
        <end position="65"/>
    </location>
</feature>